<dbReference type="EMBL" id="AYXT01000009">
    <property type="protein sequence ID" value="ETF03022.1"/>
    <property type="molecule type" value="Genomic_DNA"/>
</dbReference>
<dbReference type="CDD" id="cd07012">
    <property type="entry name" value="PBP2_Bug_TTT"/>
    <property type="match status" value="1"/>
</dbReference>
<organism evidence="3 4">
    <name type="scientific">Advenella kashmirensis W13003</name>
    <dbReference type="NCBI Taxonomy" id="1424334"/>
    <lineage>
        <taxon>Bacteria</taxon>
        <taxon>Pseudomonadati</taxon>
        <taxon>Pseudomonadota</taxon>
        <taxon>Betaproteobacteria</taxon>
        <taxon>Burkholderiales</taxon>
        <taxon>Alcaligenaceae</taxon>
    </lineage>
</organism>
<evidence type="ECO:0000256" key="2">
    <source>
        <dbReference type="SAM" id="SignalP"/>
    </source>
</evidence>
<dbReference type="Gene3D" id="3.40.190.150">
    <property type="entry name" value="Bordetella uptake gene, domain 1"/>
    <property type="match status" value="1"/>
</dbReference>
<evidence type="ECO:0000313" key="3">
    <source>
        <dbReference type="EMBL" id="ETF03022.1"/>
    </source>
</evidence>
<comment type="caution">
    <text evidence="3">The sequence shown here is derived from an EMBL/GenBank/DDBJ whole genome shotgun (WGS) entry which is preliminary data.</text>
</comment>
<dbReference type="PIRSF" id="PIRSF017082">
    <property type="entry name" value="YflP"/>
    <property type="match status" value="1"/>
</dbReference>
<dbReference type="PANTHER" id="PTHR42928:SF5">
    <property type="entry name" value="BLR1237 PROTEIN"/>
    <property type="match status" value="1"/>
</dbReference>
<dbReference type="Pfam" id="PF03401">
    <property type="entry name" value="TctC"/>
    <property type="match status" value="1"/>
</dbReference>
<dbReference type="STRING" id="1424334.W822_09370"/>
<name>V8QTT6_9BURK</name>
<dbReference type="PATRIC" id="fig|1424334.3.peg.1883"/>
<feature type="chain" id="PRO_5004773053" evidence="2">
    <location>
        <begin position="25"/>
        <end position="324"/>
    </location>
</feature>
<dbReference type="PANTHER" id="PTHR42928">
    <property type="entry name" value="TRICARBOXYLATE-BINDING PROTEIN"/>
    <property type="match status" value="1"/>
</dbReference>
<evidence type="ECO:0000313" key="4">
    <source>
        <dbReference type="Proteomes" id="UP000018733"/>
    </source>
</evidence>
<dbReference type="InterPro" id="IPR005064">
    <property type="entry name" value="BUG"/>
</dbReference>
<comment type="similarity">
    <text evidence="1">Belongs to the UPF0065 (bug) family.</text>
</comment>
<dbReference type="eggNOG" id="COG3181">
    <property type="taxonomic scope" value="Bacteria"/>
</dbReference>
<protein>
    <submittedName>
        <fullName evidence="3">TctC</fullName>
    </submittedName>
</protein>
<accession>V8QTT6</accession>
<evidence type="ECO:0000256" key="1">
    <source>
        <dbReference type="ARBA" id="ARBA00006987"/>
    </source>
</evidence>
<keyword evidence="2" id="KW-0732">Signal</keyword>
<dbReference type="InterPro" id="IPR042100">
    <property type="entry name" value="Bug_dom1"/>
</dbReference>
<gene>
    <name evidence="3" type="ORF">W822_09370</name>
</gene>
<keyword evidence="4" id="KW-1185">Reference proteome</keyword>
<dbReference type="SUPFAM" id="SSF53850">
    <property type="entry name" value="Periplasmic binding protein-like II"/>
    <property type="match status" value="1"/>
</dbReference>
<dbReference type="HOGENOM" id="CLU_045683_0_1_4"/>
<dbReference type="Gene3D" id="3.40.190.10">
    <property type="entry name" value="Periplasmic binding protein-like II"/>
    <property type="match status" value="1"/>
</dbReference>
<sequence length="324" mass="34733">MKYRHFAKTLAASFLIAVSSYAYSQSDFPQQPIRIVVAAPPGGGTDHMARVLGKAISSNTTWTVIVENKPGAGGTIGTDTVARAKPDGYTLSMAQTATMAINPELFRKLSYDAMKDFTAVATIANQPVVLVVRSNSPYQTVADLQAEHKSKRLTLATAGLGTVGQLVGKMFGHEVGSDFIEVPYRGSGPALQDVVGGTVDTMFATPPGALPLVQSGRLRALAVSSAKRLPLLPDVPTLEELGYDKFDYNEWKVLMAPVGTPPEIVERLNTEVQKALAQPSIIKQVLAAGDLPMTGSVQSAQQFVNEEFVRWRTIVRESGLSKSN</sequence>
<feature type="signal peptide" evidence="2">
    <location>
        <begin position="1"/>
        <end position="24"/>
    </location>
</feature>
<proteinExistence type="inferred from homology"/>
<dbReference type="Proteomes" id="UP000018733">
    <property type="component" value="Unassembled WGS sequence"/>
</dbReference>
<reference evidence="3 4" key="1">
    <citation type="journal article" date="2014" name="Genome Announc.">
        <title>Draft Genome Sequence of Advenella kashmirensis Strain W13003, a Polycyclic Aromatic Hydrocarbon-Degrading Bacterium.</title>
        <authorList>
            <person name="Wang X."/>
            <person name="Jin D."/>
            <person name="Zhou L."/>
            <person name="Wu L."/>
            <person name="An W."/>
            <person name="Zhao L."/>
        </authorList>
    </citation>
    <scope>NUCLEOTIDE SEQUENCE [LARGE SCALE GENOMIC DNA]</scope>
    <source>
        <strain evidence="3 4">W13003</strain>
    </source>
</reference>
<dbReference type="AlphaFoldDB" id="V8QTT6"/>